<organism evidence="2 3">
    <name type="scientific">Pisolithus microcarpus 441</name>
    <dbReference type="NCBI Taxonomy" id="765257"/>
    <lineage>
        <taxon>Eukaryota</taxon>
        <taxon>Fungi</taxon>
        <taxon>Dikarya</taxon>
        <taxon>Basidiomycota</taxon>
        <taxon>Agaricomycotina</taxon>
        <taxon>Agaricomycetes</taxon>
        <taxon>Agaricomycetidae</taxon>
        <taxon>Boletales</taxon>
        <taxon>Sclerodermatineae</taxon>
        <taxon>Pisolithaceae</taxon>
        <taxon>Pisolithus</taxon>
    </lineage>
</organism>
<dbReference type="Proteomes" id="UP000054018">
    <property type="component" value="Unassembled WGS sequence"/>
</dbReference>
<proteinExistence type="predicted"/>
<evidence type="ECO:0000256" key="1">
    <source>
        <dbReference type="SAM" id="MobiDB-lite"/>
    </source>
</evidence>
<keyword evidence="3" id="KW-1185">Reference proteome</keyword>
<feature type="region of interest" description="Disordered" evidence="1">
    <location>
        <begin position="35"/>
        <end position="56"/>
    </location>
</feature>
<name>A0A0C9ZGF7_9AGAM</name>
<reference evidence="3" key="2">
    <citation type="submission" date="2015-01" db="EMBL/GenBank/DDBJ databases">
        <title>Evolutionary Origins and Diversification of the Mycorrhizal Mutualists.</title>
        <authorList>
            <consortium name="DOE Joint Genome Institute"/>
            <consortium name="Mycorrhizal Genomics Consortium"/>
            <person name="Kohler A."/>
            <person name="Kuo A."/>
            <person name="Nagy L.G."/>
            <person name="Floudas D."/>
            <person name="Copeland A."/>
            <person name="Barry K.W."/>
            <person name="Cichocki N."/>
            <person name="Veneault-Fourrey C."/>
            <person name="LaButti K."/>
            <person name="Lindquist E.A."/>
            <person name="Lipzen A."/>
            <person name="Lundell T."/>
            <person name="Morin E."/>
            <person name="Murat C."/>
            <person name="Riley R."/>
            <person name="Ohm R."/>
            <person name="Sun H."/>
            <person name="Tunlid A."/>
            <person name="Henrissat B."/>
            <person name="Grigoriev I.V."/>
            <person name="Hibbett D.S."/>
            <person name="Martin F."/>
        </authorList>
    </citation>
    <scope>NUCLEOTIDE SEQUENCE [LARGE SCALE GENOMIC DNA]</scope>
    <source>
        <strain evidence="3">441</strain>
    </source>
</reference>
<gene>
    <name evidence="2" type="ORF">PISMIDRAFT_362999</name>
</gene>
<dbReference type="AlphaFoldDB" id="A0A0C9ZGF7"/>
<feature type="region of interest" description="Disordered" evidence="1">
    <location>
        <begin position="91"/>
        <end position="113"/>
    </location>
</feature>
<evidence type="ECO:0000313" key="2">
    <source>
        <dbReference type="EMBL" id="KIK25064.1"/>
    </source>
</evidence>
<feature type="compositionally biased region" description="Polar residues" evidence="1">
    <location>
        <begin position="1"/>
        <end position="13"/>
    </location>
</feature>
<protein>
    <submittedName>
        <fullName evidence="2">Uncharacterized protein</fullName>
    </submittedName>
</protein>
<dbReference type="EMBL" id="KN833711">
    <property type="protein sequence ID" value="KIK25064.1"/>
    <property type="molecule type" value="Genomic_DNA"/>
</dbReference>
<feature type="compositionally biased region" description="Pro residues" evidence="1">
    <location>
        <begin position="103"/>
        <end position="113"/>
    </location>
</feature>
<evidence type="ECO:0000313" key="3">
    <source>
        <dbReference type="Proteomes" id="UP000054018"/>
    </source>
</evidence>
<feature type="compositionally biased region" description="Polar residues" evidence="1">
    <location>
        <begin position="35"/>
        <end position="49"/>
    </location>
</feature>
<feature type="region of interest" description="Disordered" evidence="1">
    <location>
        <begin position="1"/>
        <end position="22"/>
    </location>
</feature>
<accession>A0A0C9ZGF7</accession>
<reference evidence="2 3" key="1">
    <citation type="submission" date="2014-04" db="EMBL/GenBank/DDBJ databases">
        <authorList>
            <consortium name="DOE Joint Genome Institute"/>
            <person name="Kuo A."/>
            <person name="Kohler A."/>
            <person name="Costa M.D."/>
            <person name="Nagy L.G."/>
            <person name="Floudas D."/>
            <person name="Copeland A."/>
            <person name="Barry K.W."/>
            <person name="Cichocki N."/>
            <person name="Veneault-Fourrey C."/>
            <person name="LaButti K."/>
            <person name="Lindquist E.A."/>
            <person name="Lipzen A."/>
            <person name="Lundell T."/>
            <person name="Morin E."/>
            <person name="Murat C."/>
            <person name="Sun H."/>
            <person name="Tunlid A."/>
            <person name="Henrissat B."/>
            <person name="Grigoriev I.V."/>
            <person name="Hibbett D.S."/>
            <person name="Martin F."/>
            <person name="Nordberg H.P."/>
            <person name="Cantor M.N."/>
            <person name="Hua S.X."/>
        </authorList>
    </citation>
    <scope>NUCLEOTIDE SEQUENCE [LARGE SCALE GENOMIC DNA]</scope>
    <source>
        <strain evidence="2 3">441</strain>
    </source>
</reference>
<dbReference type="HOGENOM" id="CLU_2016154_0_0_1"/>
<dbReference type="OrthoDB" id="405996at2759"/>
<sequence>MSGPHSLSPTSAASARPVRHGQQILSRLQALFPAQQGTVTTTNPSQNPVSFPAARLPSPRMPSKFIKVRILTWNMHDSLPKGDLEELLGAVPPYDSHKQTSSSPPPFPQLSPEPVHPYHLVVM</sequence>